<organism evidence="2 3">
    <name type="scientific">Rangifer tarandus platyrhynchus</name>
    <name type="common">Svalbard reindeer</name>
    <dbReference type="NCBI Taxonomy" id="3082113"/>
    <lineage>
        <taxon>Eukaryota</taxon>
        <taxon>Metazoa</taxon>
        <taxon>Chordata</taxon>
        <taxon>Craniata</taxon>
        <taxon>Vertebrata</taxon>
        <taxon>Euteleostomi</taxon>
        <taxon>Mammalia</taxon>
        <taxon>Eutheria</taxon>
        <taxon>Laurasiatheria</taxon>
        <taxon>Artiodactyla</taxon>
        <taxon>Ruminantia</taxon>
        <taxon>Pecora</taxon>
        <taxon>Cervidae</taxon>
        <taxon>Odocoileinae</taxon>
        <taxon>Rangifer</taxon>
    </lineage>
</organism>
<feature type="region of interest" description="Disordered" evidence="1">
    <location>
        <begin position="133"/>
        <end position="160"/>
    </location>
</feature>
<name>A0ABN8Z5Z6_RANTA</name>
<protein>
    <submittedName>
        <fullName evidence="2">Uncharacterized protein</fullName>
    </submittedName>
</protein>
<accession>A0ABN8Z5Z6</accession>
<proteinExistence type="predicted"/>
<evidence type="ECO:0000256" key="1">
    <source>
        <dbReference type="SAM" id="MobiDB-lite"/>
    </source>
</evidence>
<feature type="region of interest" description="Disordered" evidence="1">
    <location>
        <begin position="1"/>
        <end position="88"/>
    </location>
</feature>
<evidence type="ECO:0000313" key="3">
    <source>
        <dbReference type="Proteomes" id="UP001176941"/>
    </source>
</evidence>
<reference evidence="2" key="1">
    <citation type="submission" date="2023-04" db="EMBL/GenBank/DDBJ databases">
        <authorList>
            <consortium name="ELIXIR-Norway"/>
        </authorList>
    </citation>
    <scope>NUCLEOTIDE SEQUENCE [LARGE SCALE GENOMIC DNA]</scope>
</reference>
<dbReference type="Proteomes" id="UP001176941">
    <property type="component" value="Chromosome 28"/>
</dbReference>
<sequence length="203" mass="22567">MWQAWHWRGVGTQDCQGAEGEVPQELVSLPLSKWPREPKARGSVPSHASQSVELGTRPRSAETEVEEDQREVGKASRHAWGKMPRPPNLLEPQCGRVGSWDLICPEDGDATGSVCFRERGHLKRRGCEELEERNQLDQPRSTRRKVLDLGPGKGLSPGHQLVGTTSVQWSLTRGQRGPAVTWTLRRQGCSDGTVHRELWIGAG</sequence>
<gene>
    <name evidence="2" type="ORF">MRATA1EN1_LOCUS17980</name>
</gene>
<evidence type="ECO:0000313" key="2">
    <source>
        <dbReference type="EMBL" id="CAI9169018.1"/>
    </source>
</evidence>
<dbReference type="EMBL" id="OX459964">
    <property type="protein sequence ID" value="CAI9169018.1"/>
    <property type="molecule type" value="Genomic_DNA"/>
</dbReference>
<keyword evidence="3" id="KW-1185">Reference proteome</keyword>